<dbReference type="OMA" id="NVDWLNA"/>
<keyword evidence="2" id="KW-1185">Reference proteome</keyword>
<dbReference type="VEuPathDB" id="FungiDB:SCHCODRAFT_02627477"/>
<dbReference type="AlphaFoldDB" id="D8Q3S7"/>
<dbReference type="InParanoid" id="D8Q3S7"/>
<gene>
    <name evidence="1" type="ORF">SCHCODRAFT_55031</name>
</gene>
<accession>D8Q3S7</accession>
<organism evidence="2">
    <name type="scientific">Schizophyllum commune (strain H4-8 / FGSC 9210)</name>
    <name type="common">Split gill fungus</name>
    <dbReference type="NCBI Taxonomy" id="578458"/>
    <lineage>
        <taxon>Eukaryota</taxon>
        <taxon>Fungi</taxon>
        <taxon>Dikarya</taxon>
        <taxon>Basidiomycota</taxon>
        <taxon>Agaricomycotina</taxon>
        <taxon>Agaricomycetes</taxon>
        <taxon>Agaricomycetidae</taxon>
        <taxon>Agaricales</taxon>
        <taxon>Schizophyllaceae</taxon>
        <taxon>Schizophyllum</taxon>
    </lineage>
</organism>
<dbReference type="eggNOG" id="ENOG502R0VN">
    <property type="taxonomic scope" value="Eukaryota"/>
</dbReference>
<protein>
    <submittedName>
        <fullName evidence="1">Uncharacterized protein</fullName>
    </submittedName>
</protein>
<evidence type="ECO:0000313" key="1">
    <source>
        <dbReference type="EMBL" id="EFI96676.1"/>
    </source>
</evidence>
<dbReference type="EMBL" id="GL377306">
    <property type="protein sequence ID" value="EFI96676.1"/>
    <property type="molecule type" value="Genomic_DNA"/>
</dbReference>
<name>D8Q3S7_SCHCM</name>
<dbReference type="HOGENOM" id="CLU_117778_0_0_1"/>
<dbReference type="Proteomes" id="UP000007431">
    <property type="component" value="Unassembled WGS sequence"/>
</dbReference>
<proteinExistence type="predicted"/>
<reference evidence="1 2" key="1">
    <citation type="journal article" date="2010" name="Nat. Biotechnol.">
        <title>Genome sequence of the model mushroom Schizophyllum commune.</title>
        <authorList>
            <person name="Ohm R.A."/>
            <person name="de Jong J.F."/>
            <person name="Lugones L.G."/>
            <person name="Aerts A."/>
            <person name="Kothe E."/>
            <person name="Stajich J.E."/>
            <person name="de Vries R.P."/>
            <person name="Record E."/>
            <person name="Levasseur A."/>
            <person name="Baker S.E."/>
            <person name="Bartholomew K.A."/>
            <person name="Coutinho P.M."/>
            <person name="Erdmann S."/>
            <person name="Fowler T.J."/>
            <person name="Gathman A.C."/>
            <person name="Lombard V."/>
            <person name="Henrissat B."/>
            <person name="Knabe N."/>
            <person name="Kuees U."/>
            <person name="Lilly W.W."/>
            <person name="Lindquist E."/>
            <person name="Lucas S."/>
            <person name="Magnuson J.K."/>
            <person name="Piumi F."/>
            <person name="Raudaskoski M."/>
            <person name="Salamov A."/>
            <person name="Schmutz J."/>
            <person name="Schwarze F.W.M.R."/>
            <person name="vanKuyk P.A."/>
            <person name="Horton J.S."/>
            <person name="Grigoriev I.V."/>
            <person name="Woesten H.A.B."/>
        </authorList>
    </citation>
    <scope>NUCLEOTIDE SEQUENCE [LARGE SCALE GENOMIC DNA]</scope>
    <source>
        <strain evidence="2">H4-8 / FGSC 9210</strain>
    </source>
</reference>
<sequence length="185" mass="20887">MQTETHVDLFHYLPPPQPRLGSLTEWSITHIREVFEARSDDDALRAIESTFAERLEGTVNGAPLSRPQVAQMVLAMRRTAPMGLRVEWMQAQEAPRDISCRDGSLGGMYVIRGIQRPTPSGSPASFERHKTVEVRYASSIGFPYAHPDDHHRIESQLPDPRLDSRRITSLVFVASEVRVDRQTAL</sequence>
<evidence type="ECO:0000313" key="2">
    <source>
        <dbReference type="Proteomes" id="UP000007431"/>
    </source>
</evidence>